<feature type="transmembrane region" description="Helical" evidence="1">
    <location>
        <begin position="59"/>
        <end position="78"/>
    </location>
</feature>
<comment type="caution">
    <text evidence="3">The sequence shown here is derived from an EMBL/GenBank/DDBJ whole genome shotgun (WGS) entry which is preliminary data.</text>
</comment>
<accession>A0A0N0CV03</accession>
<feature type="transmembrane region" description="Helical" evidence="1">
    <location>
        <begin position="36"/>
        <end position="52"/>
    </location>
</feature>
<dbReference type="Pfam" id="PF00990">
    <property type="entry name" value="GGDEF"/>
    <property type="match status" value="1"/>
</dbReference>
<evidence type="ECO:0000313" key="4">
    <source>
        <dbReference type="Proteomes" id="UP000037977"/>
    </source>
</evidence>
<dbReference type="SUPFAM" id="SSF55073">
    <property type="entry name" value="Nucleotide cyclase"/>
    <property type="match status" value="1"/>
</dbReference>
<keyword evidence="1" id="KW-0472">Membrane</keyword>
<dbReference type="OrthoDB" id="2356833at2"/>
<dbReference type="EMBL" id="LGCI01000010">
    <property type="protein sequence ID" value="KOY80897.1"/>
    <property type="molecule type" value="Genomic_DNA"/>
</dbReference>
<keyword evidence="1" id="KW-1133">Transmembrane helix</keyword>
<proteinExistence type="predicted"/>
<feature type="domain" description="GGDEF" evidence="2">
    <location>
        <begin position="163"/>
        <end position="285"/>
    </location>
</feature>
<gene>
    <name evidence="3" type="ORF">ADM90_17135</name>
</gene>
<dbReference type="PATRIC" id="fig|33935.3.peg.2203"/>
<dbReference type="PROSITE" id="PS50887">
    <property type="entry name" value="GGDEF"/>
    <property type="match status" value="1"/>
</dbReference>
<organism evidence="3 4">
    <name type="scientific">Lysinibacillus macroides</name>
    <dbReference type="NCBI Taxonomy" id="33935"/>
    <lineage>
        <taxon>Bacteria</taxon>
        <taxon>Bacillati</taxon>
        <taxon>Bacillota</taxon>
        <taxon>Bacilli</taxon>
        <taxon>Bacillales</taxon>
        <taxon>Bacillaceae</taxon>
        <taxon>Lysinibacillus</taxon>
    </lineage>
</organism>
<protein>
    <recommendedName>
        <fullName evidence="2">GGDEF domain-containing protein</fullName>
    </recommendedName>
</protein>
<dbReference type="STRING" id="33935.ADM90_17135"/>
<name>A0A0N0CV03_9BACI</name>
<evidence type="ECO:0000313" key="3">
    <source>
        <dbReference type="EMBL" id="KOY80897.1"/>
    </source>
</evidence>
<feature type="transmembrane region" description="Helical" evidence="1">
    <location>
        <begin position="84"/>
        <end position="108"/>
    </location>
</feature>
<sequence length="285" mass="33565">MRTMMNWNRAIFLYGALLILLLQIPSYFLLRLNAESLLLYGFLLVLLLLTLWRGTVLGLISSLVFIFITGSTLLYMGLSGTTIFLNASFSMQMFFAYGIMLLLLILCAGKVHELMKEQENYLKKLQEDVRNYVAIDVETGFENETRMRISVNEEMRRSDRHKHTFVFVVLMLENYDQFQQLYGAKEVQHLWQQLSQKIQQTVRTTDKKFRFRENYIGLLLIDTSDQHMEVIYDKLDQALKNHQLFNGKWVTLSYKTSFFTYYPLMDATFDVLLAELEREMKTNAL</sequence>
<dbReference type="InterPro" id="IPR000160">
    <property type="entry name" value="GGDEF_dom"/>
</dbReference>
<dbReference type="SMART" id="SM00267">
    <property type="entry name" value="GGDEF"/>
    <property type="match status" value="1"/>
</dbReference>
<dbReference type="Gene3D" id="3.30.70.270">
    <property type="match status" value="1"/>
</dbReference>
<dbReference type="Proteomes" id="UP000037977">
    <property type="component" value="Unassembled WGS sequence"/>
</dbReference>
<keyword evidence="1" id="KW-0812">Transmembrane</keyword>
<dbReference type="InterPro" id="IPR043128">
    <property type="entry name" value="Rev_trsase/Diguanyl_cyclase"/>
</dbReference>
<dbReference type="RefSeq" id="WP_053996138.1">
    <property type="nucleotide sequence ID" value="NZ_CP065643.1"/>
</dbReference>
<feature type="transmembrane region" description="Helical" evidence="1">
    <location>
        <begin position="12"/>
        <end position="30"/>
    </location>
</feature>
<keyword evidence="4" id="KW-1185">Reference proteome</keyword>
<dbReference type="AlphaFoldDB" id="A0A0N0CV03"/>
<evidence type="ECO:0000256" key="1">
    <source>
        <dbReference type="SAM" id="Phobius"/>
    </source>
</evidence>
<reference evidence="3 4" key="1">
    <citation type="submission" date="2015-07" db="EMBL/GenBank/DDBJ databases">
        <title>Genome sequencing project for genomic taxonomy and phylogenomics of Bacillus-like bacteria.</title>
        <authorList>
            <person name="Liu B."/>
            <person name="Wang J."/>
            <person name="Zhu Y."/>
            <person name="Liu G."/>
            <person name="Chen Q."/>
            <person name="Chen Z."/>
            <person name="Che J."/>
            <person name="Ge C."/>
            <person name="Shi H."/>
            <person name="Pan Z."/>
            <person name="Liu X."/>
        </authorList>
    </citation>
    <scope>NUCLEOTIDE SEQUENCE [LARGE SCALE GENOMIC DNA]</scope>
    <source>
        <strain evidence="3 4">DSM 54</strain>
    </source>
</reference>
<dbReference type="InterPro" id="IPR029787">
    <property type="entry name" value="Nucleotide_cyclase"/>
</dbReference>
<evidence type="ECO:0000259" key="2">
    <source>
        <dbReference type="PROSITE" id="PS50887"/>
    </source>
</evidence>